<dbReference type="CDD" id="cd04731">
    <property type="entry name" value="HisF"/>
    <property type="match status" value="1"/>
</dbReference>
<dbReference type="EMBL" id="DRMH01000075">
    <property type="protein sequence ID" value="HFC97916.1"/>
    <property type="molecule type" value="Genomic_DNA"/>
</dbReference>
<evidence type="ECO:0000256" key="13">
    <source>
        <dbReference type="HAMAP-Rule" id="MF_00278"/>
    </source>
</evidence>
<comment type="subunit">
    <text evidence="3 13">Heterodimer of HisH and HisF.</text>
</comment>
<comment type="caution">
    <text evidence="16">The sequence shown here is derived from an EMBL/GenBank/DDBJ whole genome shotgun (WGS) entry which is preliminary data.</text>
</comment>
<name>A0A7C3CKM5_9BACT</name>
<keyword evidence="13" id="KW-0963">Cytoplasm</keyword>
<organism evidence="16">
    <name type="scientific">Thermosulfurimonas dismutans</name>
    <dbReference type="NCBI Taxonomy" id="999894"/>
    <lineage>
        <taxon>Bacteria</taxon>
        <taxon>Pseudomonadati</taxon>
        <taxon>Thermodesulfobacteriota</taxon>
        <taxon>Thermodesulfobacteria</taxon>
        <taxon>Thermodesulfobacteriales</taxon>
        <taxon>Thermodesulfobacteriaceae</taxon>
        <taxon>Thermosulfurimonas</taxon>
    </lineage>
</organism>
<evidence type="ECO:0000256" key="12">
    <source>
        <dbReference type="ARBA" id="ARBA00049534"/>
    </source>
</evidence>
<comment type="pathway">
    <text evidence="1 13">Amino-acid biosynthesis; L-histidine biosynthesis; L-histidine from 5-phospho-alpha-D-ribose 1-diphosphate: step 5/9.</text>
</comment>
<dbReference type="InterPro" id="IPR029062">
    <property type="entry name" value="Class_I_gatase-like"/>
</dbReference>
<dbReference type="EC" id="4.3.2.10" evidence="13"/>
<dbReference type="InterPro" id="IPR006062">
    <property type="entry name" value="His_biosynth"/>
</dbReference>
<evidence type="ECO:0000256" key="8">
    <source>
        <dbReference type="ARBA" id="ARBA00023239"/>
    </source>
</evidence>
<comment type="catalytic activity">
    <reaction evidence="12 13">
        <text>L-glutamine + H2O = L-glutamate + NH4(+)</text>
        <dbReference type="Rhea" id="RHEA:15889"/>
        <dbReference type="ChEBI" id="CHEBI:15377"/>
        <dbReference type="ChEBI" id="CHEBI:28938"/>
        <dbReference type="ChEBI" id="CHEBI:29985"/>
        <dbReference type="ChEBI" id="CHEBI:58359"/>
        <dbReference type="EC" id="3.5.1.2"/>
    </reaction>
</comment>
<dbReference type="GO" id="GO:0000107">
    <property type="term" value="F:imidazoleglycerol-phosphate synthase activity"/>
    <property type="evidence" value="ECO:0007669"/>
    <property type="project" value="UniProtKB-UniRule"/>
</dbReference>
<evidence type="ECO:0000256" key="4">
    <source>
        <dbReference type="ARBA" id="ARBA00022605"/>
    </source>
</evidence>
<dbReference type="GO" id="GO:0005737">
    <property type="term" value="C:cytoplasm"/>
    <property type="evidence" value="ECO:0007669"/>
    <property type="project" value="UniProtKB-SubCell"/>
</dbReference>
<proteinExistence type="inferred from homology"/>
<dbReference type="GO" id="GO:0016829">
    <property type="term" value="F:lyase activity"/>
    <property type="evidence" value="ECO:0007669"/>
    <property type="project" value="UniProtKB-KW"/>
</dbReference>
<dbReference type="InterPro" id="IPR013785">
    <property type="entry name" value="Aldolase_TIM"/>
</dbReference>
<keyword evidence="7 13" id="KW-0368">Histidine biosynthesis</keyword>
<comment type="function">
    <text evidence="13">IGPS catalyzes the conversion of PRFAR and glutamine to IGP, AICAR and glutamate. The HisH subunit catalyzes the hydrolysis of glutamine to glutamate and ammonia as part of the synthesis of IGP and AICAR. The resulting ammonia molecule is channeled to the active site of HisF.</text>
</comment>
<dbReference type="Pfam" id="PF00977">
    <property type="entry name" value="His_biosynth"/>
    <property type="match status" value="1"/>
</dbReference>
<dbReference type="InterPro" id="IPR011060">
    <property type="entry name" value="RibuloseP-bd_barrel"/>
</dbReference>
<dbReference type="InterPro" id="IPR010139">
    <property type="entry name" value="Imidazole-glycPsynth_HisH"/>
</dbReference>
<dbReference type="AlphaFoldDB" id="A0A7C3CKM5"/>
<dbReference type="EC" id="3.5.1.2" evidence="13"/>
<dbReference type="CDD" id="cd01748">
    <property type="entry name" value="GATase1_IGP_Synthase"/>
    <property type="match status" value="1"/>
</dbReference>
<feature type="active site" evidence="13">
    <location>
        <position position="184"/>
    </location>
</feature>
<dbReference type="Pfam" id="PF00117">
    <property type="entry name" value="GATase"/>
    <property type="match status" value="1"/>
</dbReference>
<dbReference type="NCBIfam" id="TIGR01855">
    <property type="entry name" value="IMP_synth_hisH"/>
    <property type="match status" value="1"/>
</dbReference>
<accession>A0A7C3CKM5</accession>
<dbReference type="Gene3D" id="3.20.20.70">
    <property type="entry name" value="Aldolase class I"/>
    <property type="match status" value="1"/>
</dbReference>
<dbReference type="NCBIfam" id="TIGR00735">
    <property type="entry name" value="hisF"/>
    <property type="match status" value="1"/>
</dbReference>
<keyword evidence="8 13" id="KW-0456">Lyase</keyword>
<feature type="domain" description="Glutamine amidotransferase" evidence="15">
    <location>
        <begin position="5"/>
        <end position="198"/>
    </location>
</feature>
<evidence type="ECO:0000256" key="5">
    <source>
        <dbReference type="ARBA" id="ARBA00022801"/>
    </source>
</evidence>
<comment type="subcellular location">
    <subcellularLocation>
        <location evidence="13">Cytoplasm</location>
    </subcellularLocation>
</comment>
<evidence type="ECO:0000256" key="3">
    <source>
        <dbReference type="ARBA" id="ARBA00011152"/>
    </source>
</evidence>
<reference evidence="16" key="1">
    <citation type="journal article" date="2020" name="mSystems">
        <title>Genome- and Community-Level Interaction Insights into Carbon Utilization and Element Cycling Functions of Hydrothermarchaeota in Hydrothermal Sediment.</title>
        <authorList>
            <person name="Zhou Z."/>
            <person name="Liu Y."/>
            <person name="Xu W."/>
            <person name="Pan J."/>
            <person name="Luo Z.H."/>
            <person name="Li M."/>
        </authorList>
    </citation>
    <scope>NUCLEOTIDE SEQUENCE [LARGE SCALE GENOMIC DNA]</scope>
    <source>
        <strain evidence="16">HyVt-483</strain>
    </source>
</reference>
<feature type="active site" description="Nucleophile" evidence="13">
    <location>
        <position position="80"/>
    </location>
</feature>
<protein>
    <recommendedName>
        <fullName evidence="13">Imidazole glycerol phosphate synthase subunit HisH</fullName>
        <ecNumber evidence="13">4.3.2.10</ecNumber>
    </recommendedName>
    <alternativeName>
        <fullName evidence="13">IGP synthase glutaminase subunit</fullName>
        <ecNumber evidence="13">3.5.1.2</ecNumber>
    </alternativeName>
    <alternativeName>
        <fullName evidence="13">IGP synthase subunit HisH</fullName>
    </alternativeName>
    <alternativeName>
        <fullName evidence="13">ImGP synthase subunit HisH</fullName>
        <shortName evidence="13">IGPS subunit HisH</shortName>
    </alternativeName>
</protein>
<evidence type="ECO:0000256" key="11">
    <source>
        <dbReference type="ARBA" id="ARBA00047838"/>
    </source>
</evidence>
<dbReference type="GO" id="GO:0004359">
    <property type="term" value="F:glutaminase activity"/>
    <property type="evidence" value="ECO:0007669"/>
    <property type="project" value="UniProtKB-EC"/>
</dbReference>
<dbReference type="PANTHER" id="PTHR21235:SF2">
    <property type="entry name" value="IMIDAZOLE GLYCEROL PHOSPHATE SYNTHASE HISHF"/>
    <property type="match status" value="1"/>
</dbReference>
<dbReference type="Proteomes" id="UP000886043">
    <property type="component" value="Unassembled WGS sequence"/>
</dbReference>
<evidence type="ECO:0000256" key="1">
    <source>
        <dbReference type="ARBA" id="ARBA00005091"/>
    </source>
</evidence>
<dbReference type="SUPFAM" id="SSF52317">
    <property type="entry name" value="Class I glutamine amidotransferase-like"/>
    <property type="match status" value="1"/>
</dbReference>
<evidence type="ECO:0000256" key="10">
    <source>
        <dbReference type="ARBA" id="ARBA00025475"/>
    </source>
</evidence>
<dbReference type="PROSITE" id="PS51273">
    <property type="entry name" value="GATASE_TYPE_1"/>
    <property type="match status" value="1"/>
</dbReference>
<dbReference type="GO" id="GO:0000105">
    <property type="term" value="P:L-histidine biosynthetic process"/>
    <property type="evidence" value="ECO:0007669"/>
    <property type="project" value="UniProtKB-UniRule"/>
</dbReference>
<dbReference type="SUPFAM" id="SSF51366">
    <property type="entry name" value="Ribulose-phoshate binding barrel"/>
    <property type="match status" value="1"/>
</dbReference>
<dbReference type="PIRSF" id="PIRSF036936">
    <property type="entry name" value="IGPS_HisHF"/>
    <property type="match status" value="1"/>
</dbReference>
<evidence type="ECO:0000313" key="16">
    <source>
        <dbReference type="EMBL" id="HFC97916.1"/>
    </source>
</evidence>
<evidence type="ECO:0000256" key="9">
    <source>
        <dbReference type="ARBA" id="ARBA00023268"/>
    </source>
</evidence>
<dbReference type="PROSITE" id="PS51274">
    <property type="entry name" value="GATASE_COBBQ"/>
    <property type="match status" value="1"/>
</dbReference>
<feature type="active site" evidence="13">
    <location>
        <position position="182"/>
    </location>
</feature>
<dbReference type="UniPathway" id="UPA00031">
    <property type="reaction ID" value="UER00010"/>
</dbReference>
<keyword evidence="4 13" id="KW-0028">Amino-acid biosynthesis</keyword>
<comment type="catalytic activity">
    <reaction evidence="11 13">
        <text>5-[(5-phospho-1-deoxy-D-ribulos-1-ylimino)methylamino]-1-(5-phospho-beta-D-ribosyl)imidazole-4-carboxamide + L-glutamine = D-erythro-1-(imidazol-4-yl)glycerol 3-phosphate + 5-amino-1-(5-phospho-beta-D-ribosyl)imidazole-4-carboxamide + L-glutamate + H(+)</text>
        <dbReference type="Rhea" id="RHEA:24793"/>
        <dbReference type="ChEBI" id="CHEBI:15378"/>
        <dbReference type="ChEBI" id="CHEBI:29985"/>
        <dbReference type="ChEBI" id="CHEBI:58278"/>
        <dbReference type="ChEBI" id="CHEBI:58359"/>
        <dbReference type="ChEBI" id="CHEBI:58475"/>
        <dbReference type="ChEBI" id="CHEBI:58525"/>
        <dbReference type="EC" id="4.3.2.10"/>
    </reaction>
</comment>
<evidence type="ECO:0000256" key="14">
    <source>
        <dbReference type="RuleBase" id="RU003657"/>
    </source>
</evidence>
<comment type="function">
    <text evidence="10">IGPS catalyzes the conversion of PRFAR and glutamine to IGP, AICAR and glutamate. The HisF subunit catalyzes the cyclization activity that produces IGP and AICAR from PRFAR using the ammonia provided by the HisH subunit.</text>
</comment>
<keyword evidence="6 13" id="KW-0315">Glutamine amidotransferase</keyword>
<dbReference type="InterPro" id="IPR017926">
    <property type="entry name" value="GATASE"/>
</dbReference>
<sequence>MKVTLLDYGAGNVRSVVNALRALGAEVRTVKRPEDILSAERLVFPGVGNFGSIMRALNEKGFVEPLREYLRQNRPFLGICLGLQVLFEGSEEAPGVAGLSVFPGFVRRFRVSLSVPHIGWNGIKPVKPSRLFRGLSGEEKFYFVHSYYVDPADPALVLTRTDYEVEFVSAVESGNIVALQFHPEKSGPAGLKILENFLSPEGEAVLPPRIPERTRLAKRIIACLDVRSDDEGRLVVTKGLQYDVREGGRVRDMGDPVDLAHLYFREGADEITFLNITGFRHFPLKDQPMLEVLRRTSERVFVPLTIGGGIRDFTDRDGTSYSALEVASAYFRAGADKVSIGSDAVYIVEDYLRRGGPSGNSSIETISRVYGRQAVVISIDPKRCYVKSPSETEYPVIETGIPGPNGERYCWFQCTVKGGREAREVDAVTLARVCEELGAGEILLNSIDRDGTNLGYDLELIQAVSEAVSIPVIASSGAGRPEHFYEVFTRTRAEAALAAGIFHRREVEIPALKRYLREKGIEVRLV</sequence>
<keyword evidence="9" id="KW-0511">Multifunctional enzyme</keyword>
<evidence type="ECO:0000256" key="6">
    <source>
        <dbReference type="ARBA" id="ARBA00022962"/>
    </source>
</evidence>
<dbReference type="PANTHER" id="PTHR21235">
    <property type="entry name" value="IMIDAZOLE GLYCEROL PHOSPHATE SYNTHASE SUBUNIT HISF/H IGP SYNTHASE SUBUNIT HISF/H"/>
    <property type="match status" value="1"/>
</dbReference>
<dbReference type="InterPro" id="IPR014640">
    <property type="entry name" value="IGPS_HisHF"/>
</dbReference>
<evidence type="ECO:0000256" key="7">
    <source>
        <dbReference type="ARBA" id="ARBA00023102"/>
    </source>
</evidence>
<comment type="similarity">
    <text evidence="2 14">Belongs to the HisA/HisF family.</text>
</comment>
<keyword evidence="5 13" id="KW-0378">Hydrolase</keyword>
<evidence type="ECO:0000259" key="15">
    <source>
        <dbReference type="Pfam" id="PF00117"/>
    </source>
</evidence>
<dbReference type="FunFam" id="3.20.20.70:FF:000094">
    <property type="entry name" value="Imidazole glycerol phosphate synthase hisHF"/>
    <property type="match status" value="1"/>
</dbReference>
<dbReference type="InterPro" id="IPR004651">
    <property type="entry name" value="HisF"/>
</dbReference>
<dbReference type="Gene3D" id="3.40.50.880">
    <property type="match status" value="1"/>
</dbReference>
<gene>
    <name evidence="16" type="primary">hisF</name>
    <name evidence="13" type="synonym">hisH</name>
    <name evidence="16" type="ORF">ENJ40_05610</name>
</gene>
<dbReference type="HAMAP" id="MF_00278">
    <property type="entry name" value="HisH"/>
    <property type="match status" value="1"/>
</dbReference>
<dbReference type="InterPro" id="IPR050064">
    <property type="entry name" value="IGPS_HisA/HisF"/>
</dbReference>
<evidence type="ECO:0000256" key="2">
    <source>
        <dbReference type="ARBA" id="ARBA00009667"/>
    </source>
</evidence>